<evidence type="ECO:0000313" key="6">
    <source>
        <dbReference type="EMBL" id="MBB6051076.1"/>
    </source>
</evidence>
<reference evidence="6 7" key="1">
    <citation type="submission" date="2020-08" db="EMBL/GenBank/DDBJ databases">
        <title>Genomic Encyclopedia of Type Strains, Phase IV (KMG-IV): sequencing the most valuable type-strain genomes for metagenomic binning, comparative biology and taxonomic classification.</title>
        <authorList>
            <person name="Goeker M."/>
        </authorList>
    </citation>
    <scope>NUCLEOTIDE SEQUENCE [LARGE SCALE GENOMIC DNA]</scope>
    <source>
        <strain evidence="6 7">DSM 23562</strain>
    </source>
</reference>
<keyword evidence="7" id="KW-1185">Reference proteome</keyword>
<feature type="chain" id="PRO_5031563410" evidence="5">
    <location>
        <begin position="23"/>
        <end position="300"/>
    </location>
</feature>
<comment type="caution">
    <text evidence="6">The sequence shown here is derived from an EMBL/GenBank/DDBJ whole genome shotgun (WGS) entry which is preliminary data.</text>
</comment>
<evidence type="ECO:0000256" key="4">
    <source>
        <dbReference type="SAM" id="Phobius"/>
    </source>
</evidence>
<keyword evidence="3" id="KW-1015">Disulfide bond</keyword>
<dbReference type="Pfam" id="PF02630">
    <property type="entry name" value="SCO1-SenC"/>
    <property type="match status" value="1"/>
</dbReference>
<dbReference type="SUPFAM" id="SSF52833">
    <property type="entry name" value="Thioredoxin-like"/>
    <property type="match status" value="1"/>
</dbReference>
<dbReference type="Gene3D" id="3.40.30.10">
    <property type="entry name" value="Glutaredoxin"/>
    <property type="match status" value="1"/>
</dbReference>
<evidence type="ECO:0000256" key="5">
    <source>
        <dbReference type="SAM" id="SignalP"/>
    </source>
</evidence>
<dbReference type="Proteomes" id="UP000520814">
    <property type="component" value="Unassembled WGS sequence"/>
</dbReference>
<keyword evidence="5" id="KW-0732">Signal</keyword>
<keyword evidence="4" id="KW-0472">Membrane</keyword>
<dbReference type="EMBL" id="JACHGW010000002">
    <property type="protein sequence ID" value="MBB6051076.1"/>
    <property type="molecule type" value="Genomic_DNA"/>
</dbReference>
<keyword evidence="2" id="KW-0186">Copper</keyword>
<dbReference type="InterPro" id="IPR003782">
    <property type="entry name" value="SCO1/SenC"/>
</dbReference>
<feature type="signal peptide" evidence="5">
    <location>
        <begin position="1"/>
        <end position="22"/>
    </location>
</feature>
<feature type="disulfide bond" description="Redox-active" evidence="3">
    <location>
        <begin position="91"/>
        <end position="95"/>
    </location>
</feature>
<dbReference type="InterPro" id="IPR036249">
    <property type="entry name" value="Thioredoxin-like_sf"/>
</dbReference>
<sequence length="300" mass="33097">MFRRGLLALVMALGVLAPSAFAQGQSQQAPAGSRPRFDTGINAARDVAINQNLDAELPLEAQFHDELGRTVALKEYFGKKPVWMVLPFFKCTGTCPMMVDGMISVMHEPSLGYQIGRDFEIVVISINPRETPEIAAAKKQEYLSKLGLAGAEKSFHFLTGDEKDIRAVADALGYKYVYDARTDQYAHASATFVATPKGKISRYHFGVSYSPKDVRLSLTEAGQGRIGSLAEKVLLFCYHYDPQRNTYGLAAFRLTQVLGVVTILALGSFMIINFRREAREQQLTRTSGGDVVNKTSDREA</sequence>
<organism evidence="6 7">
    <name type="scientific">Armatimonas rosea</name>
    <dbReference type="NCBI Taxonomy" id="685828"/>
    <lineage>
        <taxon>Bacteria</taxon>
        <taxon>Bacillati</taxon>
        <taxon>Armatimonadota</taxon>
        <taxon>Armatimonadia</taxon>
        <taxon>Armatimonadales</taxon>
        <taxon>Armatimonadaceae</taxon>
        <taxon>Armatimonas</taxon>
    </lineage>
</organism>
<feature type="binding site" evidence="2">
    <location>
        <position position="91"/>
    </location>
    <ligand>
        <name>Cu cation</name>
        <dbReference type="ChEBI" id="CHEBI:23378"/>
    </ligand>
</feature>
<dbReference type="RefSeq" id="WP_184197208.1">
    <property type="nucleotide sequence ID" value="NZ_JACHGW010000002.1"/>
</dbReference>
<accession>A0A7W9W7C3</accession>
<protein>
    <submittedName>
        <fullName evidence="6">Protein SCO1/2</fullName>
    </submittedName>
</protein>
<feature type="binding site" evidence="2">
    <location>
        <position position="187"/>
    </location>
    <ligand>
        <name>Cu cation</name>
        <dbReference type="ChEBI" id="CHEBI:23378"/>
    </ligand>
</feature>
<feature type="transmembrane region" description="Helical" evidence="4">
    <location>
        <begin position="247"/>
        <end position="272"/>
    </location>
</feature>
<dbReference type="GO" id="GO:0046872">
    <property type="term" value="F:metal ion binding"/>
    <property type="evidence" value="ECO:0007669"/>
    <property type="project" value="UniProtKB-KW"/>
</dbReference>
<dbReference type="CDD" id="cd02968">
    <property type="entry name" value="SCO"/>
    <property type="match status" value="1"/>
</dbReference>
<proteinExistence type="inferred from homology"/>
<name>A0A7W9W7C3_ARMRO</name>
<evidence type="ECO:0000313" key="7">
    <source>
        <dbReference type="Proteomes" id="UP000520814"/>
    </source>
</evidence>
<dbReference type="AlphaFoldDB" id="A0A7W9W7C3"/>
<evidence type="ECO:0000256" key="1">
    <source>
        <dbReference type="ARBA" id="ARBA00010996"/>
    </source>
</evidence>
<dbReference type="PANTHER" id="PTHR12151:SF8">
    <property type="entry name" value="THIOREDOXIN DOMAIN-CONTAINING PROTEIN"/>
    <property type="match status" value="1"/>
</dbReference>
<feature type="binding site" evidence="2">
    <location>
        <position position="95"/>
    </location>
    <ligand>
        <name>Cu cation</name>
        <dbReference type="ChEBI" id="CHEBI:23378"/>
    </ligand>
</feature>
<dbReference type="PANTHER" id="PTHR12151">
    <property type="entry name" value="ELECTRON TRANSPORT PROTIN SCO1/SENC FAMILY MEMBER"/>
    <property type="match status" value="1"/>
</dbReference>
<evidence type="ECO:0000256" key="3">
    <source>
        <dbReference type="PIRSR" id="PIRSR603782-2"/>
    </source>
</evidence>
<comment type="similarity">
    <text evidence="1">Belongs to the SCO1/2 family.</text>
</comment>
<keyword evidence="4" id="KW-1133">Transmembrane helix</keyword>
<keyword evidence="4" id="KW-0812">Transmembrane</keyword>
<evidence type="ECO:0000256" key="2">
    <source>
        <dbReference type="PIRSR" id="PIRSR603782-1"/>
    </source>
</evidence>
<gene>
    <name evidence="6" type="ORF">HNQ39_002867</name>
</gene>
<keyword evidence="2" id="KW-0479">Metal-binding</keyword>